<dbReference type="Proteomes" id="UP000182489">
    <property type="component" value="Unassembled WGS sequence"/>
</dbReference>
<sequence length="48" mass="5244">MRLDKFLPTALITYLQGKEKAAFYRYALVAALMAVVCIIGLLALGESP</sequence>
<organism evidence="4 5">
    <name type="scientific">Janthinobacterium lividum</name>
    <dbReference type="NCBI Taxonomy" id="29581"/>
    <lineage>
        <taxon>Bacteria</taxon>
        <taxon>Pseudomonadati</taxon>
        <taxon>Pseudomonadota</taxon>
        <taxon>Betaproteobacteria</taxon>
        <taxon>Burkholderiales</taxon>
        <taxon>Oxalobacteraceae</taxon>
        <taxon>Janthinobacterium</taxon>
    </lineage>
</organism>
<accession>A0A377RQ74</accession>
<reference evidence="2 7" key="3">
    <citation type="submission" date="2023-08" db="EMBL/GenBank/DDBJ databases">
        <title>Draft genome sequence of Janthinobacterium lividum.</title>
        <authorList>
            <person name="Chun B.H."/>
            <person name="Lee Y."/>
        </authorList>
    </citation>
    <scope>NUCLEOTIDE SEQUENCE [LARGE SCALE GENOMIC DNA]</scope>
    <source>
        <strain evidence="2 7">AMJK</strain>
    </source>
</reference>
<reference evidence="3 6" key="2">
    <citation type="submission" date="2021-03" db="EMBL/GenBank/DDBJ databases">
        <title>Draft genome sequence of Janthinobacterium sp. strain PLB02 isolated from infected primmorphs (Lubomirskia baicalensis).</title>
        <authorList>
            <person name="Chernogor L.I."/>
            <person name="Belikov S.I."/>
            <person name="Petrushin I.S."/>
        </authorList>
    </citation>
    <scope>NUCLEOTIDE SEQUENCE [LARGE SCALE GENOMIC DNA]</scope>
    <source>
        <strain evidence="3 6">PLB02</strain>
    </source>
</reference>
<evidence type="ECO:0000313" key="7">
    <source>
        <dbReference type="Proteomes" id="UP001237592"/>
    </source>
</evidence>
<dbReference type="RefSeq" id="WP_157814672.1">
    <property type="nucleotide sequence ID" value="NZ_CP048832.1"/>
</dbReference>
<evidence type="ECO:0000313" key="5">
    <source>
        <dbReference type="Proteomes" id="UP000182489"/>
    </source>
</evidence>
<keyword evidence="1" id="KW-0472">Membrane</keyword>
<dbReference type="Proteomes" id="UP000662821">
    <property type="component" value="Chromosome"/>
</dbReference>
<evidence type="ECO:0000313" key="6">
    <source>
        <dbReference type="Proteomes" id="UP000662821"/>
    </source>
</evidence>
<evidence type="ECO:0000313" key="4">
    <source>
        <dbReference type="EMBL" id="SFY02581.1"/>
    </source>
</evidence>
<evidence type="ECO:0000256" key="1">
    <source>
        <dbReference type="SAM" id="Phobius"/>
    </source>
</evidence>
<keyword evidence="1" id="KW-0812">Transmembrane</keyword>
<evidence type="ECO:0000313" key="2">
    <source>
        <dbReference type="EMBL" id="MDQ4629130.1"/>
    </source>
</evidence>
<gene>
    <name evidence="3" type="ORF">J3P46_23080</name>
    <name evidence="2" type="ORF">RB624_24895</name>
    <name evidence="4" type="ORF">SAMN03097694_4162</name>
</gene>
<evidence type="ECO:0000313" key="3">
    <source>
        <dbReference type="EMBL" id="QSX95518.1"/>
    </source>
</evidence>
<dbReference type="Proteomes" id="UP001237592">
    <property type="component" value="Unassembled WGS sequence"/>
</dbReference>
<dbReference type="AlphaFoldDB" id="A0A377RQ74"/>
<keyword evidence="1" id="KW-1133">Transmembrane helix</keyword>
<protein>
    <submittedName>
        <fullName evidence="4">Uncharacterized protein</fullName>
    </submittedName>
</protein>
<feature type="transmembrane region" description="Helical" evidence="1">
    <location>
        <begin position="23"/>
        <end position="44"/>
    </location>
</feature>
<keyword evidence="7" id="KW-1185">Reference proteome</keyword>
<proteinExistence type="predicted"/>
<name>A0A377RQ74_9BURK</name>
<dbReference type="GeneID" id="56948275"/>
<reference evidence="4 5" key="1">
    <citation type="submission" date="2016-11" db="EMBL/GenBank/DDBJ databases">
        <authorList>
            <person name="Varghese N."/>
            <person name="Submissions S."/>
        </authorList>
    </citation>
    <scope>NUCLEOTIDE SEQUENCE [LARGE SCALE GENOMIC DNA]</scope>
    <source>
        <strain evidence="4 5">NFR18</strain>
    </source>
</reference>
<dbReference type="EMBL" id="JAVFKP010000007">
    <property type="protein sequence ID" value="MDQ4629130.1"/>
    <property type="molecule type" value="Genomic_DNA"/>
</dbReference>
<dbReference type="EMBL" id="CP071520">
    <property type="protein sequence ID" value="QSX95518.1"/>
    <property type="molecule type" value="Genomic_DNA"/>
</dbReference>
<dbReference type="EMBL" id="FPKH01000005">
    <property type="protein sequence ID" value="SFY02581.1"/>
    <property type="molecule type" value="Genomic_DNA"/>
</dbReference>